<feature type="compositionally biased region" description="Low complexity" evidence="1">
    <location>
        <begin position="397"/>
        <end position="413"/>
    </location>
</feature>
<dbReference type="EMBL" id="BNJQ01000002">
    <property type="protein sequence ID" value="GHP02099.1"/>
    <property type="molecule type" value="Genomic_DNA"/>
</dbReference>
<protein>
    <submittedName>
        <fullName evidence="2">Uncharacterized protein</fullName>
    </submittedName>
</protein>
<feature type="compositionally biased region" description="Low complexity" evidence="1">
    <location>
        <begin position="99"/>
        <end position="115"/>
    </location>
</feature>
<dbReference type="Proteomes" id="UP000660262">
    <property type="component" value="Unassembled WGS sequence"/>
</dbReference>
<comment type="caution">
    <text evidence="2">The sequence shown here is derived from an EMBL/GenBank/DDBJ whole genome shotgun (WGS) entry which is preliminary data.</text>
</comment>
<feature type="region of interest" description="Disordered" evidence="1">
    <location>
        <begin position="35"/>
        <end position="115"/>
    </location>
</feature>
<feature type="compositionally biased region" description="Low complexity" evidence="1">
    <location>
        <begin position="68"/>
        <end position="79"/>
    </location>
</feature>
<evidence type="ECO:0000313" key="3">
    <source>
        <dbReference type="Proteomes" id="UP000660262"/>
    </source>
</evidence>
<sequence length="1309" mass="138725">MSLLSRPGGGGGIGGASGASIGGASHIYNLHVNGHVKHSSGHRGGGHGRRHPHPRHVSGAHPGPGHVSSRIRITSAAAASHHDSHSHNGGKKSTGGGASSSSSNGKNKQTKGGVPRAATFHAAAPRAHQDASAGAPSTMIGVRVSHFELDNAHVAVVVGSVPSQVPKITVEYHGNYAPSAPIQCQVGFAKAAGDVQWRDGFVTLRNDGTATFLMPHAPQDAATLVVRVRETPAAFEDAPWSTNMHVAWEWVAQESRGPLASSDMLAYLPSLTSNDVAEASWDDVAEEERLPPPPPPPPTPAPPAATPPPAQTAAEPQLPELLVAVAAHELWVAEGQPSLSNPGQAEEFRSRAEAALRAEVKELGSWEPLARGLGIPQEALRQSPFVAKPQQALSSYDSLPDLMSSSSPAAAAPPSQPSSPPLLSKPLDTIKDLVNSITSNGTAVNEKPSQSYDWNNTNVAHAETTYPTPAFNDYNWRSELRVDEDVMSSTSNAMDPKEAGASMRAALLQSLGGGVQPTPSASADSAIGTLIMDPFTNDTFAASVEHVTMSDGAAAALITAAVSHPRGITTWASDGHSPLSVRWSVASNEGGGQLRGRNPPPGWHTMPAASSDVGHDGQWETRMDYQGDNASAACVLVPVTTNENCVLLQLRHGDQGVSIAVDANGGNLVALPGDHTGAPGLYLTVPTTAMPTAPAPAPQQHQHAHSSGRKEHKEKKEKRRSGRKDDPPGARRETPLPSIDPSGPISEPHSFVLSEVPSMSNAPKVHHFQAHDVFQNHSVVTNDIGALSRGAATAHAGGVDGDFVHGTLGGQEGNASRSLMHRYNIYGDAAEGILGNGSASQMAALYASMRFFAQRQLTWNDNYNVKPREISTAQNGLIARLVRMACGEGAGDLRSYARLMMRTLGRGASNDAGQRIRDEILDVQKRSGAKGGMMEQWHQKLHNNSCPDDVVICGALLAMLESAERRMQASSSVSGTDDEDLACYYAHLEKNGLTLQRMESYDRGINDQPRFSRQQILESPLVDDLKAYMITLRNVHDGRDMLSCAMHIFGYEQDSCKGRGVRHDGVPGLKEDTGFYLDLCTALAPTLLKDDTSRQLFASGASLSYPGSLHGDVRVHYAALVACTGLRRRLVGHIENDGLNENERKDAIYMDLSLEGHVRSLVESTFLPRVSNQPDSVCNEEILGVPLMVLENLIMSECGGIGVSAGDLARVYERLANSREGVISGGSPHPYVEAVKCVDEANHLLGEMSANLYGSLQPSANAVAEAYGVSGDVASRVSEDASRMGLPPALGQYLTSMKGVLKKRAQSLA</sequence>
<feature type="compositionally biased region" description="Basic residues" evidence="1">
    <location>
        <begin position="702"/>
        <end position="722"/>
    </location>
</feature>
<feature type="region of interest" description="Disordered" evidence="1">
    <location>
        <begin position="281"/>
        <end position="313"/>
    </location>
</feature>
<proteinExistence type="predicted"/>
<accession>A0A830H9G6</accession>
<feature type="compositionally biased region" description="Pro residues" evidence="1">
    <location>
        <begin position="291"/>
        <end position="310"/>
    </location>
</feature>
<keyword evidence="3" id="KW-1185">Reference proteome</keyword>
<feature type="region of interest" description="Disordered" evidence="1">
    <location>
        <begin position="684"/>
        <end position="750"/>
    </location>
</feature>
<feature type="compositionally biased region" description="Basic residues" evidence="1">
    <location>
        <begin position="35"/>
        <end position="58"/>
    </location>
</feature>
<dbReference type="PANTHER" id="PTHR46999">
    <property type="entry name" value="ALPHA-GLUCAN WATER DIKINASE 1, CHLOROPLASTIC-RELATED"/>
    <property type="match status" value="1"/>
</dbReference>
<evidence type="ECO:0000256" key="1">
    <source>
        <dbReference type="SAM" id="MobiDB-lite"/>
    </source>
</evidence>
<gene>
    <name evidence="2" type="ORF">PPROV_000085500</name>
</gene>
<evidence type="ECO:0000313" key="2">
    <source>
        <dbReference type="EMBL" id="GHP02099.1"/>
    </source>
</evidence>
<reference evidence="2" key="1">
    <citation type="submission" date="2020-10" db="EMBL/GenBank/DDBJ databases">
        <title>Unveiling of a novel bifunctional photoreceptor, Dualchrome1, isolated from a cosmopolitan green alga.</title>
        <authorList>
            <person name="Suzuki S."/>
            <person name="Kawachi M."/>
        </authorList>
    </citation>
    <scope>NUCLEOTIDE SEQUENCE</scope>
    <source>
        <strain evidence="2">NIES 2893</strain>
    </source>
</reference>
<name>A0A830H9G6_9CHLO</name>
<organism evidence="2 3">
    <name type="scientific">Pycnococcus provasolii</name>
    <dbReference type="NCBI Taxonomy" id="41880"/>
    <lineage>
        <taxon>Eukaryota</taxon>
        <taxon>Viridiplantae</taxon>
        <taxon>Chlorophyta</taxon>
        <taxon>Pseudoscourfieldiophyceae</taxon>
        <taxon>Pseudoscourfieldiales</taxon>
        <taxon>Pycnococcaceae</taxon>
        <taxon>Pycnococcus</taxon>
    </lineage>
</organism>
<feature type="compositionally biased region" description="Basic and acidic residues" evidence="1">
    <location>
        <begin position="723"/>
        <end position="734"/>
    </location>
</feature>
<dbReference type="PANTHER" id="PTHR46999:SF1">
    <property type="entry name" value="ALPHA-GLUCAN WATER DIKINASE 1, CHLOROPLASTIC"/>
    <property type="match status" value="1"/>
</dbReference>
<feature type="region of interest" description="Disordered" evidence="1">
    <location>
        <begin position="397"/>
        <end position="426"/>
    </location>
</feature>
<dbReference type="OrthoDB" id="551096at2759"/>